<comment type="caution">
    <text evidence="2">The sequence shown here is derived from an EMBL/GenBank/DDBJ whole genome shotgun (WGS) entry which is preliminary data.</text>
</comment>
<feature type="transmembrane region" description="Helical" evidence="1">
    <location>
        <begin position="64"/>
        <end position="86"/>
    </location>
</feature>
<protein>
    <submittedName>
        <fullName evidence="2">Uncharacterized protein</fullName>
    </submittedName>
</protein>
<proteinExistence type="predicted"/>
<dbReference type="EMBL" id="QRZF01000002">
    <property type="protein sequence ID" value="RGV57026.1"/>
    <property type="molecule type" value="Genomic_DNA"/>
</dbReference>
<accession>A0A412YHX2</accession>
<keyword evidence="1" id="KW-0472">Membrane</keyword>
<keyword evidence="1" id="KW-0812">Transmembrane</keyword>
<dbReference type="RefSeq" id="WP_022394378.1">
    <property type="nucleotide sequence ID" value="NZ_QRZF01000002.1"/>
</dbReference>
<keyword evidence="1" id="KW-1133">Transmembrane helix</keyword>
<organism evidence="2 3">
    <name type="scientific">Bacteroides intestinalis</name>
    <dbReference type="NCBI Taxonomy" id="329854"/>
    <lineage>
        <taxon>Bacteria</taxon>
        <taxon>Pseudomonadati</taxon>
        <taxon>Bacteroidota</taxon>
        <taxon>Bacteroidia</taxon>
        <taxon>Bacteroidales</taxon>
        <taxon>Bacteroidaceae</taxon>
        <taxon>Bacteroides</taxon>
    </lineage>
</organism>
<sequence>MARSNNARDRYMYGICTNRDNGDGKPCPKCAEKTIQQIRAGKDFVCEECGENLTKVAPPRTTNWALIGGIAAAVIVLGGGGAYFAFSGEKAATETVETVVKDTIVSSGGSLEGKEIVEQEAEQLVTEVEDSIKVSTQEDTKSTDVAETVKKDAPTRINLPYGYFEGPTNGSGKPNGIGIAYVTKGYSLDLKNRDKETLDLKPGDKIMNAKFKDGNLQQGELQRKDGTRKTIQIGG</sequence>
<name>A0A412YHX2_9BACE</name>
<evidence type="ECO:0000313" key="2">
    <source>
        <dbReference type="EMBL" id="RGV57026.1"/>
    </source>
</evidence>
<reference evidence="2 3" key="1">
    <citation type="submission" date="2018-08" db="EMBL/GenBank/DDBJ databases">
        <title>A genome reference for cultivated species of the human gut microbiota.</title>
        <authorList>
            <person name="Zou Y."/>
            <person name="Xue W."/>
            <person name="Luo G."/>
        </authorList>
    </citation>
    <scope>NUCLEOTIDE SEQUENCE [LARGE SCALE GENOMIC DNA]</scope>
    <source>
        <strain evidence="2 3">AF14-32</strain>
    </source>
</reference>
<dbReference type="Proteomes" id="UP000283850">
    <property type="component" value="Unassembled WGS sequence"/>
</dbReference>
<evidence type="ECO:0000256" key="1">
    <source>
        <dbReference type="SAM" id="Phobius"/>
    </source>
</evidence>
<dbReference type="AlphaFoldDB" id="A0A412YHX2"/>
<gene>
    <name evidence="2" type="ORF">DWW10_02850</name>
</gene>
<evidence type="ECO:0000313" key="3">
    <source>
        <dbReference type="Proteomes" id="UP000283850"/>
    </source>
</evidence>